<dbReference type="Proteomes" id="UP000006671">
    <property type="component" value="Unassembled WGS sequence"/>
</dbReference>
<sequence>MSTQEQADKWFETNMDVWYDAIVDLTFRTRMISLSEEQIMAIILDNEYFNGECNQEVLETSGIDIVSSLNSDTRRTVLETLEIDVNREMKELSCCNDEGCFIKLSCRSPKDAFAVCAKMKELFNDKIEKIVMEKKGVLATPNERLIAVNESFIQSMKVKDFAEEYTYFTKSARVLEDLLLFLKYDKKQREENPIKIIIREWVDIPSKYEFRSFVKNKQLTAISQYFDTFAHRVPLNDYICDFAIDSNGRVYIVELNPFSTTTDACLFSWTKDGEILNGIQIKNETNQLDQIEFRLKKEVEKHLKHQIISVWVPFVIPSQ</sequence>
<gene>
    <name evidence="2" type="ORF">NAEGRDRAFT_75417</name>
</gene>
<name>D2W208_NAEGR</name>
<dbReference type="GeneID" id="8856145"/>
<dbReference type="STRING" id="5762.D2W208"/>
<accession>D2W208</accession>
<organism evidence="3">
    <name type="scientific">Naegleria gruberi</name>
    <name type="common">Amoeba</name>
    <dbReference type="NCBI Taxonomy" id="5762"/>
    <lineage>
        <taxon>Eukaryota</taxon>
        <taxon>Discoba</taxon>
        <taxon>Heterolobosea</taxon>
        <taxon>Tetramitia</taxon>
        <taxon>Eutetramitia</taxon>
        <taxon>Vahlkampfiidae</taxon>
        <taxon>Naegleria</taxon>
    </lineage>
</organism>
<dbReference type="OrthoDB" id="10258212at2759"/>
<dbReference type="KEGG" id="ngr:NAEGRDRAFT_75417"/>
<dbReference type="EMBL" id="GG738924">
    <property type="protein sequence ID" value="EFC36856.1"/>
    <property type="molecule type" value="Genomic_DNA"/>
</dbReference>
<evidence type="ECO:0000313" key="3">
    <source>
        <dbReference type="Proteomes" id="UP000006671"/>
    </source>
</evidence>
<protein>
    <submittedName>
        <fullName evidence="2">Predicted protein</fullName>
    </submittedName>
</protein>
<reference evidence="2 3" key="1">
    <citation type="journal article" date="2010" name="Cell">
        <title>The genome of Naegleria gruberi illuminates early eukaryotic versatility.</title>
        <authorList>
            <person name="Fritz-Laylin L.K."/>
            <person name="Prochnik S.E."/>
            <person name="Ginger M.L."/>
            <person name="Dacks J.B."/>
            <person name="Carpenter M.L."/>
            <person name="Field M.C."/>
            <person name="Kuo A."/>
            <person name="Paredez A."/>
            <person name="Chapman J."/>
            <person name="Pham J."/>
            <person name="Shu S."/>
            <person name="Neupane R."/>
            <person name="Cipriano M."/>
            <person name="Mancuso J."/>
            <person name="Tu H."/>
            <person name="Salamov A."/>
            <person name="Lindquist E."/>
            <person name="Shapiro H."/>
            <person name="Lucas S."/>
            <person name="Grigoriev I.V."/>
            <person name="Cande W.Z."/>
            <person name="Fulton C."/>
            <person name="Rokhsar D.S."/>
            <person name="Dawson S.C."/>
        </authorList>
    </citation>
    <scope>NUCLEOTIDE SEQUENCE [LARGE SCALE GENOMIC DNA]</scope>
    <source>
        <strain evidence="2 3">NEG-M</strain>
    </source>
</reference>
<evidence type="ECO:0000313" key="2">
    <source>
        <dbReference type="EMBL" id="EFC36856.1"/>
    </source>
</evidence>
<dbReference type="Pfam" id="PF07065">
    <property type="entry name" value="D123"/>
    <property type="match status" value="2"/>
</dbReference>
<dbReference type="PANTHER" id="PTHR15323:SF6">
    <property type="entry name" value="CELL DIVISION CYCLE PROTEIN 123 HOMOLOG"/>
    <property type="match status" value="1"/>
</dbReference>
<dbReference type="OMA" id="VWVIEIN"/>
<evidence type="ECO:0000256" key="1">
    <source>
        <dbReference type="ARBA" id="ARBA00011047"/>
    </source>
</evidence>
<dbReference type="InterPro" id="IPR009772">
    <property type="entry name" value="CDC123"/>
</dbReference>
<dbReference type="InParanoid" id="D2W208"/>
<dbReference type="PANTHER" id="PTHR15323">
    <property type="entry name" value="D123 PROTEIN"/>
    <property type="match status" value="1"/>
</dbReference>
<proteinExistence type="inferred from homology"/>
<dbReference type="VEuPathDB" id="AmoebaDB:NAEGRDRAFT_75417"/>
<dbReference type="GO" id="GO:0005737">
    <property type="term" value="C:cytoplasm"/>
    <property type="evidence" value="ECO:0007669"/>
    <property type="project" value="TreeGrafter"/>
</dbReference>
<dbReference type="RefSeq" id="XP_002669600.1">
    <property type="nucleotide sequence ID" value="XM_002669554.1"/>
</dbReference>
<comment type="similarity">
    <text evidence="1">Belongs to the CDC123 family.</text>
</comment>
<dbReference type="AlphaFoldDB" id="D2W208"/>
<keyword evidence="3" id="KW-1185">Reference proteome</keyword>